<gene>
    <name evidence="1" type="ORF">ACE41H_11255</name>
</gene>
<dbReference type="Proteomes" id="UP001580346">
    <property type="component" value="Unassembled WGS sequence"/>
</dbReference>
<comment type="caution">
    <text evidence="1">The sequence shown here is derived from an EMBL/GenBank/DDBJ whole genome shotgun (WGS) entry which is preliminary data.</text>
</comment>
<name>A0ABV5AW35_9BACL</name>
<evidence type="ECO:0000313" key="2">
    <source>
        <dbReference type="Proteomes" id="UP001580346"/>
    </source>
</evidence>
<reference evidence="1 2" key="1">
    <citation type="submission" date="2024-09" db="EMBL/GenBank/DDBJ databases">
        <title>Paenibacillus zeirhizospherea sp. nov., isolated from surface of the maize (Zea mays) roots in a horticulture field, Hungary.</title>
        <authorList>
            <person name="Marton D."/>
            <person name="Farkas M."/>
            <person name="Bedics A."/>
            <person name="Toth E."/>
            <person name="Tancsics A."/>
            <person name="Boka K."/>
            <person name="Maroti G."/>
            <person name="Kriszt B."/>
            <person name="Cserhati M."/>
        </authorList>
    </citation>
    <scope>NUCLEOTIDE SEQUENCE [LARGE SCALE GENOMIC DNA]</scope>
    <source>
        <strain evidence="1 2">KCTC 33519</strain>
    </source>
</reference>
<dbReference type="InterPro" id="IPR049253">
    <property type="entry name" value="DUF6886"/>
</dbReference>
<proteinExistence type="predicted"/>
<dbReference type="RefSeq" id="WP_375355339.1">
    <property type="nucleotide sequence ID" value="NZ_JBHHMI010000008.1"/>
</dbReference>
<accession>A0ABV5AW35</accession>
<keyword evidence="2" id="KW-1185">Reference proteome</keyword>
<evidence type="ECO:0000313" key="1">
    <source>
        <dbReference type="EMBL" id="MFB5267356.1"/>
    </source>
</evidence>
<organism evidence="1 2">
    <name type="scientific">Paenibacillus enshidis</name>
    <dbReference type="NCBI Taxonomy" id="1458439"/>
    <lineage>
        <taxon>Bacteria</taxon>
        <taxon>Bacillati</taxon>
        <taxon>Bacillota</taxon>
        <taxon>Bacilli</taxon>
        <taxon>Bacillales</taxon>
        <taxon>Paenibacillaceae</taxon>
        <taxon>Paenibacillus</taxon>
    </lineage>
</organism>
<protein>
    <submittedName>
        <fullName evidence="1">DUF6886 family protein</fullName>
    </submittedName>
</protein>
<dbReference type="EMBL" id="JBHHMI010000008">
    <property type="protein sequence ID" value="MFB5267356.1"/>
    <property type="molecule type" value="Genomic_DNA"/>
</dbReference>
<dbReference type="Pfam" id="PF21820">
    <property type="entry name" value="DUF6886"/>
    <property type="match status" value="1"/>
</dbReference>
<sequence length="46" mass="5366">MKLYHFSEQSSIDVFVPRVKENRRNMSPVVWAIDEVHKFANAKGGF</sequence>